<reference evidence="1" key="1">
    <citation type="submission" date="2013-02" db="EMBL/GenBank/DDBJ databases">
        <title>Immune-Related transcriptome of Coptotermes formosanus Shiraki workers: the defense mechanism.</title>
        <authorList>
            <person name="Hussain A."/>
            <person name="Li Y.F."/>
            <person name="Cheng Y."/>
            <person name="Liu Y."/>
            <person name="Chen C.C."/>
            <person name="Wen S.Y."/>
        </authorList>
    </citation>
    <scope>NUCLEOTIDE SEQUENCE</scope>
</reference>
<dbReference type="EMBL" id="KC571844">
    <property type="protein sequence ID" value="AGM32343.1"/>
    <property type="molecule type" value="mRNA"/>
</dbReference>
<protein>
    <submittedName>
        <fullName evidence="1">Uncharacterized protein</fullName>
    </submittedName>
</protein>
<evidence type="ECO:0000313" key="1">
    <source>
        <dbReference type="EMBL" id="AGM32343.1"/>
    </source>
</evidence>
<sequence>MGNEQKIIPLVEKYKISSSNSSKVDLFSHRIKLDRFEHWIFVSSDFEFSSYELKTQPNKTIFIILDNLVDEIYQSNYQENKILKSVLIFLPFENCWRKCFSLFSFSTINFSSKYSHFFRN</sequence>
<name>R4V3H7_COPFO</name>
<accession>R4V3H7</accession>
<organism evidence="1">
    <name type="scientific">Coptotermes formosanus</name>
    <name type="common">Formosan subterranean termite</name>
    <dbReference type="NCBI Taxonomy" id="36987"/>
    <lineage>
        <taxon>Eukaryota</taxon>
        <taxon>Metazoa</taxon>
        <taxon>Ecdysozoa</taxon>
        <taxon>Arthropoda</taxon>
        <taxon>Hexapoda</taxon>
        <taxon>Insecta</taxon>
        <taxon>Pterygota</taxon>
        <taxon>Neoptera</taxon>
        <taxon>Polyneoptera</taxon>
        <taxon>Dictyoptera</taxon>
        <taxon>Blattodea</taxon>
        <taxon>Blattoidea</taxon>
        <taxon>Termitoidae</taxon>
        <taxon>Rhinotermitidae</taxon>
        <taxon>Coptotermes</taxon>
    </lineage>
</organism>
<dbReference type="AlphaFoldDB" id="R4V3H7"/>
<proteinExistence type="evidence at transcript level"/>